<organism evidence="1 2">
    <name type="scientific">Halobacillus karajensis</name>
    <dbReference type="NCBI Taxonomy" id="195088"/>
    <lineage>
        <taxon>Bacteria</taxon>
        <taxon>Bacillati</taxon>
        <taxon>Bacillota</taxon>
        <taxon>Bacilli</taxon>
        <taxon>Bacillales</taxon>
        <taxon>Bacillaceae</taxon>
        <taxon>Halobacillus</taxon>
    </lineage>
</organism>
<evidence type="ECO:0000313" key="1">
    <source>
        <dbReference type="EMBL" id="CDQ23651.1"/>
    </source>
</evidence>
<dbReference type="AlphaFoldDB" id="A0A024P4U6"/>
<keyword evidence="2" id="KW-1185">Reference proteome</keyword>
<accession>A0A024P4U6</accession>
<evidence type="ECO:0000313" key="2">
    <source>
        <dbReference type="Proteomes" id="UP000028868"/>
    </source>
</evidence>
<name>A0A024P4U6_9BACI</name>
<dbReference type="RefSeq" id="WP_035507981.1">
    <property type="nucleotide sequence ID" value="NZ_CCDH010000003.1"/>
</dbReference>
<dbReference type="EMBL" id="CCDI010000002">
    <property type="protein sequence ID" value="CDQ23651.1"/>
    <property type="molecule type" value="Genomic_DNA"/>
</dbReference>
<reference evidence="2" key="1">
    <citation type="submission" date="2014-03" db="EMBL/GenBank/DDBJ databases">
        <authorList>
            <person name="Urmite Genomes U."/>
        </authorList>
    </citation>
    <scope>NUCLEOTIDE SEQUENCE [LARGE SCALE GENOMIC DNA]</scope>
    <source>
        <strain evidence="2">HD-03</strain>
    </source>
</reference>
<dbReference type="Proteomes" id="UP000028868">
    <property type="component" value="Unassembled WGS sequence"/>
</dbReference>
<protein>
    <submittedName>
        <fullName evidence="1">Uncharacterized protein</fullName>
    </submittedName>
</protein>
<gene>
    <name evidence="1" type="ORF">BN983_01902</name>
</gene>
<proteinExistence type="predicted"/>
<reference evidence="1 2" key="2">
    <citation type="submission" date="2014-05" db="EMBL/GenBank/DDBJ databases">
        <title>Draft genome sequence of Halobacillus karajensis HK-03.</title>
        <authorList>
            <person name="Khelaifia S."/>
            <person name="Croce O."/>
            <person name="Lagier J.C."/>
            <person name="Raoult D."/>
        </authorList>
    </citation>
    <scope>NUCLEOTIDE SEQUENCE [LARGE SCALE GENOMIC DNA]</scope>
    <source>
        <strain evidence="1 2">HD-03</strain>
    </source>
</reference>
<sequence>MGCSQEGTFIQGDITDINKESGDMEIDIVSWTTINNPESSKGSHQFEKKANSQTIRVSNPEKYHERQKVQVKVIKNYEEDDWDIDRLKFDVKKLN</sequence>
<comment type="caution">
    <text evidence="1">The sequence shown here is derived from an EMBL/GenBank/DDBJ whole genome shotgun (WGS) entry which is preliminary data.</text>
</comment>